<dbReference type="VEuPathDB" id="FungiDB:BD410DRAFT_794695"/>
<feature type="signal peptide" evidence="2">
    <location>
        <begin position="1"/>
        <end position="23"/>
    </location>
</feature>
<dbReference type="AlphaFoldDB" id="A0A4Y7PPD0"/>
<feature type="compositionally biased region" description="Low complexity" evidence="1">
    <location>
        <begin position="132"/>
        <end position="166"/>
    </location>
</feature>
<proteinExistence type="predicted"/>
<sequence length="189" mass="17658">MFTSSRVAIVLPVLSTLFGVCSAQIPGVGNVPGAQISILGAANGHTTYEVVATASGIVATETLVLGATDASFTLAEPAASLAIGGACGINNGVAVCTIVDNSFTITATATLGDLNLPTAAGGGATGGGGATAGSNPTTAAAGTGAGGSTPSPSSGGSSSPPKSGAMSTHASLGAVAMVVVAIWSGIQIL</sequence>
<keyword evidence="4" id="KW-1185">Reference proteome</keyword>
<reference evidence="3 4" key="1">
    <citation type="submission" date="2018-06" db="EMBL/GenBank/DDBJ databases">
        <title>A transcriptomic atlas of mushroom development highlights an independent origin of complex multicellularity.</title>
        <authorList>
            <consortium name="DOE Joint Genome Institute"/>
            <person name="Krizsan K."/>
            <person name="Almasi E."/>
            <person name="Merenyi Z."/>
            <person name="Sahu N."/>
            <person name="Viragh M."/>
            <person name="Koszo T."/>
            <person name="Mondo S."/>
            <person name="Kiss B."/>
            <person name="Balint B."/>
            <person name="Kues U."/>
            <person name="Barry K."/>
            <person name="Hegedus J.C."/>
            <person name="Henrissat B."/>
            <person name="Johnson J."/>
            <person name="Lipzen A."/>
            <person name="Ohm R."/>
            <person name="Nagy I."/>
            <person name="Pangilinan J."/>
            <person name="Yan J."/>
            <person name="Xiong Y."/>
            <person name="Grigoriev I.V."/>
            <person name="Hibbett D.S."/>
            <person name="Nagy L.G."/>
        </authorList>
    </citation>
    <scope>NUCLEOTIDE SEQUENCE [LARGE SCALE GENOMIC DNA]</scope>
    <source>
        <strain evidence="3 4">SZMC22713</strain>
    </source>
</reference>
<gene>
    <name evidence="3" type="ORF">BD410DRAFT_794695</name>
</gene>
<dbReference type="Proteomes" id="UP000294933">
    <property type="component" value="Unassembled WGS sequence"/>
</dbReference>
<name>A0A4Y7PPD0_9AGAM</name>
<evidence type="ECO:0000256" key="1">
    <source>
        <dbReference type="SAM" id="MobiDB-lite"/>
    </source>
</evidence>
<protein>
    <submittedName>
        <fullName evidence="3">Uncharacterized protein</fullName>
    </submittedName>
</protein>
<feature type="region of interest" description="Disordered" evidence="1">
    <location>
        <begin position="125"/>
        <end position="166"/>
    </location>
</feature>
<accession>A0A4Y7PPD0</accession>
<feature type="chain" id="PRO_5021360225" evidence="2">
    <location>
        <begin position="24"/>
        <end position="189"/>
    </location>
</feature>
<dbReference type="EMBL" id="ML170229">
    <property type="protein sequence ID" value="TDL17035.1"/>
    <property type="molecule type" value="Genomic_DNA"/>
</dbReference>
<evidence type="ECO:0000313" key="4">
    <source>
        <dbReference type="Proteomes" id="UP000294933"/>
    </source>
</evidence>
<keyword evidence="2" id="KW-0732">Signal</keyword>
<evidence type="ECO:0000256" key="2">
    <source>
        <dbReference type="SAM" id="SignalP"/>
    </source>
</evidence>
<dbReference type="OrthoDB" id="4991875at2759"/>
<evidence type="ECO:0000313" key="3">
    <source>
        <dbReference type="EMBL" id="TDL17035.1"/>
    </source>
</evidence>
<organism evidence="3 4">
    <name type="scientific">Rickenella mellea</name>
    <dbReference type="NCBI Taxonomy" id="50990"/>
    <lineage>
        <taxon>Eukaryota</taxon>
        <taxon>Fungi</taxon>
        <taxon>Dikarya</taxon>
        <taxon>Basidiomycota</taxon>
        <taxon>Agaricomycotina</taxon>
        <taxon>Agaricomycetes</taxon>
        <taxon>Hymenochaetales</taxon>
        <taxon>Rickenellaceae</taxon>
        <taxon>Rickenella</taxon>
    </lineage>
</organism>